<evidence type="ECO:0000313" key="3">
    <source>
        <dbReference type="Proteomes" id="UP000650833"/>
    </source>
</evidence>
<accession>A0A8H7VAT3</accession>
<dbReference type="EMBL" id="JAEPRC010000035">
    <property type="protein sequence ID" value="KAG2213605.1"/>
    <property type="molecule type" value="Genomic_DNA"/>
</dbReference>
<evidence type="ECO:0000313" key="2">
    <source>
        <dbReference type="EMBL" id="KAG2213605.1"/>
    </source>
</evidence>
<name>A0A8H7VAT3_9FUNG</name>
<sequence>MVKVKKEEVEVKPKFQQTRLCFAPVSSPSTISKKRDNYAEQLEQEILDLKIAIDQEPNEHEDLCKECDISRPRIQCTAIKQDSSDPCKYSFCDECIKEWANEDIDWIKNNEIDYAYENGETIQHVPSISTFKWACLVCRGLCSCGFCSKQQSTKKNGSTLLFNMPPVKMVDPPELEKLEMKYSEEDLWIRLQIREFVFRFGEIYGLDDRMLSNLQNVQGDWKIKKLGAYLVYHVLSILSQSTEYDPPLMTISTETIPQKAKSILDEWVKDKKLTKYYLDNQSINQALLDILIAEGMTNRRWQDTAELLVLAEYEVLPIPTHCKKNENDNIHDDDDYDAMDIDEEEELERQIERFRKTVRNTALISPQVEMRLLNMLLELLLHHTQLRQSLRAPNHFGSVNKEVRDMVVELRKFVKEYNVEASQNKSKRYKLTSRINQLMAVRGKREELKSAQIELDELETIIRDERMNLETKKIQLNMSIAKSQKRMESAGVDILGNEYWIFNDLLDHLNNASDYRNSEPCWAYGIVIIGPGFNHPEKQETQWWCIKGIKNMTHLLNWVKQHVDEKDSGYLAKNIKQRIDHLSSLECVVYGEGFFA</sequence>
<feature type="coiled-coil region" evidence="1">
    <location>
        <begin position="441"/>
        <end position="475"/>
    </location>
</feature>
<dbReference type="Proteomes" id="UP000650833">
    <property type="component" value="Unassembled WGS sequence"/>
</dbReference>
<dbReference type="AlphaFoldDB" id="A0A8H7VAT3"/>
<reference evidence="2" key="1">
    <citation type="submission" date="2020-12" db="EMBL/GenBank/DDBJ databases">
        <title>Metabolic potential, ecology and presence of endohyphal bacteria is reflected in genomic diversity of Mucoromycotina.</title>
        <authorList>
            <person name="Muszewska A."/>
            <person name="Okrasinska A."/>
            <person name="Steczkiewicz K."/>
            <person name="Drgas O."/>
            <person name="Orlowska M."/>
            <person name="Perlinska-Lenart U."/>
            <person name="Aleksandrzak-Piekarczyk T."/>
            <person name="Szatraj K."/>
            <person name="Zielenkiewicz U."/>
            <person name="Pilsyk S."/>
            <person name="Malc E."/>
            <person name="Mieczkowski P."/>
            <person name="Kruszewska J.S."/>
            <person name="Biernat P."/>
            <person name="Pawlowska J."/>
        </authorList>
    </citation>
    <scope>NUCLEOTIDE SEQUENCE</scope>
    <source>
        <strain evidence="2">CBS 226.32</strain>
    </source>
</reference>
<proteinExistence type="predicted"/>
<keyword evidence="3" id="KW-1185">Reference proteome</keyword>
<protein>
    <recommendedName>
        <fullName evidence="4">RING-type domain-containing protein</fullName>
    </recommendedName>
</protein>
<keyword evidence="1" id="KW-0175">Coiled coil</keyword>
<organism evidence="2 3">
    <name type="scientific">Mucor plumbeus</name>
    <dbReference type="NCBI Taxonomy" id="97098"/>
    <lineage>
        <taxon>Eukaryota</taxon>
        <taxon>Fungi</taxon>
        <taxon>Fungi incertae sedis</taxon>
        <taxon>Mucoromycota</taxon>
        <taxon>Mucoromycotina</taxon>
        <taxon>Mucoromycetes</taxon>
        <taxon>Mucorales</taxon>
        <taxon>Mucorineae</taxon>
        <taxon>Mucoraceae</taxon>
        <taxon>Mucor</taxon>
    </lineage>
</organism>
<gene>
    <name evidence="2" type="ORF">INT46_002757</name>
</gene>
<evidence type="ECO:0000256" key="1">
    <source>
        <dbReference type="SAM" id="Coils"/>
    </source>
</evidence>
<dbReference type="OrthoDB" id="298344at2759"/>
<evidence type="ECO:0008006" key="4">
    <source>
        <dbReference type="Google" id="ProtNLM"/>
    </source>
</evidence>
<comment type="caution">
    <text evidence="2">The sequence shown here is derived from an EMBL/GenBank/DDBJ whole genome shotgun (WGS) entry which is preliminary data.</text>
</comment>